<dbReference type="GO" id="GO:0046914">
    <property type="term" value="F:transition metal ion binding"/>
    <property type="evidence" value="ECO:0007669"/>
    <property type="project" value="InterPro"/>
</dbReference>
<dbReference type="InterPro" id="IPR034325">
    <property type="entry name" value="S-100_dom"/>
</dbReference>
<sequence>MGSTWVMLNTQQGARSTAGSSDSASTVPASPLFLHDMSKLEQSVVSLVELFEQYAGQDEHKNQLSAAELKQLLEKELTCPEFKKKFNAEEVQETMKMLDKNHDGVINFREFCQFVGMLAKGYFKQKRCGKK</sequence>
<dbReference type="PROSITE" id="PS50222">
    <property type="entry name" value="EF_HAND_2"/>
    <property type="match status" value="1"/>
</dbReference>
<accession>A0A9D3Q0F1</accession>
<dbReference type="SUPFAM" id="SSF47473">
    <property type="entry name" value="EF-hand"/>
    <property type="match status" value="1"/>
</dbReference>
<dbReference type="InterPro" id="IPR018247">
    <property type="entry name" value="EF_Hand_1_Ca_BS"/>
</dbReference>
<dbReference type="GO" id="GO:0005509">
    <property type="term" value="F:calcium ion binding"/>
    <property type="evidence" value="ECO:0007669"/>
    <property type="project" value="InterPro"/>
</dbReference>
<evidence type="ECO:0000259" key="3">
    <source>
        <dbReference type="PROSITE" id="PS50222"/>
    </source>
</evidence>
<dbReference type="CDD" id="cd00213">
    <property type="entry name" value="S-100"/>
    <property type="match status" value="1"/>
</dbReference>
<dbReference type="SMART" id="SM01394">
    <property type="entry name" value="S_100"/>
    <property type="match status" value="1"/>
</dbReference>
<proteinExistence type="predicted"/>
<dbReference type="GO" id="GO:0048306">
    <property type="term" value="F:calcium-dependent protein binding"/>
    <property type="evidence" value="ECO:0007669"/>
    <property type="project" value="TreeGrafter"/>
</dbReference>
<dbReference type="GO" id="GO:0048471">
    <property type="term" value="C:perinuclear region of cytoplasm"/>
    <property type="evidence" value="ECO:0007669"/>
    <property type="project" value="TreeGrafter"/>
</dbReference>
<dbReference type="InterPro" id="IPR002048">
    <property type="entry name" value="EF_hand_dom"/>
</dbReference>
<dbReference type="EMBL" id="JAFDVH010000010">
    <property type="protein sequence ID" value="KAG7469456.1"/>
    <property type="molecule type" value="Genomic_DNA"/>
</dbReference>
<dbReference type="PANTHER" id="PTHR11639">
    <property type="entry name" value="S100 CALCIUM-BINDING PROTEIN"/>
    <property type="match status" value="1"/>
</dbReference>
<name>A0A9D3Q0F1_MEGAT</name>
<protein>
    <recommendedName>
        <fullName evidence="3">EF-hand domain-containing protein</fullName>
    </recommendedName>
</protein>
<reference evidence="4" key="1">
    <citation type="submission" date="2021-01" db="EMBL/GenBank/DDBJ databases">
        <authorList>
            <person name="Zahm M."/>
            <person name="Roques C."/>
            <person name="Cabau C."/>
            <person name="Klopp C."/>
            <person name="Donnadieu C."/>
            <person name="Jouanno E."/>
            <person name="Lampietro C."/>
            <person name="Louis A."/>
            <person name="Herpin A."/>
            <person name="Echchiki A."/>
            <person name="Berthelot C."/>
            <person name="Parey E."/>
            <person name="Roest-Crollius H."/>
            <person name="Braasch I."/>
            <person name="Postlethwait J."/>
            <person name="Bobe J."/>
            <person name="Montfort J."/>
            <person name="Bouchez O."/>
            <person name="Begum T."/>
            <person name="Mejri S."/>
            <person name="Adams A."/>
            <person name="Chen W.-J."/>
            <person name="Guiguen Y."/>
        </authorList>
    </citation>
    <scope>NUCLEOTIDE SEQUENCE</scope>
    <source>
        <strain evidence="4">YG-15Mar2019-1</strain>
        <tissue evidence="4">Brain</tissue>
    </source>
</reference>
<dbReference type="OrthoDB" id="26525at2759"/>
<keyword evidence="5" id="KW-1185">Reference proteome</keyword>
<dbReference type="GO" id="GO:0005615">
    <property type="term" value="C:extracellular space"/>
    <property type="evidence" value="ECO:0007669"/>
    <property type="project" value="TreeGrafter"/>
</dbReference>
<evidence type="ECO:0000256" key="1">
    <source>
        <dbReference type="ARBA" id="ARBA00022723"/>
    </source>
</evidence>
<gene>
    <name evidence="4" type="ORF">MATL_G00128990</name>
</gene>
<evidence type="ECO:0000313" key="4">
    <source>
        <dbReference type="EMBL" id="KAG7469456.1"/>
    </source>
</evidence>
<dbReference type="InterPro" id="IPR011992">
    <property type="entry name" value="EF-hand-dom_pair"/>
</dbReference>
<keyword evidence="1" id="KW-0479">Metal-binding</keyword>
<dbReference type="InterPro" id="IPR013787">
    <property type="entry name" value="S100_Ca-bd_sub"/>
</dbReference>
<dbReference type="Proteomes" id="UP001046870">
    <property type="component" value="Chromosome 10"/>
</dbReference>
<keyword evidence="2" id="KW-0106">Calcium</keyword>
<organism evidence="4 5">
    <name type="scientific">Megalops atlanticus</name>
    <name type="common">Tarpon</name>
    <name type="synonym">Clupea gigantea</name>
    <dbReference type="NCBI Taxonomy" id="7932"/>
    <lineage>
        <taxon>Eukaryota</taxon>
        <taxon>Metazoa</taxon>
        <taxon>Chordata</taxon>
        <taxon>Craniata</taxon>
        <taxon>Vertebrata</taxon>
        <taxon>Euteleostomi</taxon>
        <taxon>Actinopterygii</taxon>
        <taxon>Neopterygii</taxon>
        <taxon>Teleostei</taxon>
        <taxon>Elopiformes</taxon>
        <taxon>Megalopidae</taxon>
        <taxon>Megalops</taxon>
    </lineage>
</organism>
<dbReference type="Pfam" id="PF01023">
    <property type="entry name" value="S_100"/>
    <property type="match status" value="1"/>
</dbReference>
<dbReference type="SMART" id="SM00054">
    <property type="entry name" value="EFh"/>
    <property type="match status" value="1"/>
</dbReference>
<feature type="domain" description="EF-hand" evidence="3">
    <location>
        <begin position="86"/>
        <end position="121"/>
    </location>
</feature>
<evidence type="ECO:0000256" key="2">
    <source>
        <dbReference type="ARBA" id="ARBA00022837"/>
    </source>
</evidence>
<evidence type="ECO:0000313" key="5">
    <source>
        <dbReference type="Proteomes" id="UP001046870"/>
    </source>
</evidence>
<dbReference type="Pfam" id="PF00036">
    <property type="entry name" value="EF-hand_1"/>
    <property type="match status" value="1"/>
</dbReference>
<comment type="caution">
    <text evidence="4">The sequence shown here is derived from an EMBL/GenBank/DDBJ whole genome shotgun (WGS) entry which is preliminary data.</text>
</comment>
<dbReference type="PANTHER" id="PTHR11639:SF126">
    <property type="entry name" value="S100 CALCIUM-BINDING PROTEIN W"/>
    <property type="match status" value="1"/>
</dbReference>
<dbReference type="AlphaFoldDB" id="A0A9D3Q0F1"/>
<dbReference type="Gene3D" id="1.10.238.10">
    <property type="entry name" value="EF-hand"/>
    <property type="match status" value="1"/>
</dbReference>
<dbReference type="PROSITE" id="PS00018">
    <property type="entry name" value="EF_HAND_1"/>
    <property type="match status" value="1"/>
</dbReference>